<sequence>MDRAVFQRNNTNHATIHIGGNYTRRIDRVDAKVTKIGDGGNSTDWQTIQSNVQGGFYSGSIEIIGGWYRLEVRGMLGDQVVGTSSVEHVGAGEVFIISGQSNGQGFLNRGSPDAADDRVSCVNYNNTNDMQASGLPYPHFSHLNSSSSISPRGESAWAWGRLGDLLASKLDVPILFYNTAFEGTRVKSWREGITGTSFSPYVPLPYSPSGMPYINLRWVMQYYVPITGVRAVLWEQGEAENLFPATTDEYASDLKAVIDASRNESGKNVSWMVALTSYDNAHGTNNNTIEGQKKVINNVANVFAGPNTDLIQIPRQEGSGNGEGVHFNGPGITELASAWNNQLNDSFFSQSQPQTGQGPLRPSISCSGNNSVNISVDAVGYNSISWSGGQNGNTIQVGNGSYRAVARDDKGNFIYSPEIRISEPIQPGKPSITLEGSNPVCIGNTAVLIASTNENVTWNNGFAGQRLGVTTGGEYTVTTKNIYGCEATSDKYAISVLNAPLPPKPTITAGGAVTFCDGGSVNLQSSSAVKSVWSNGETTATIAAKVSGDYRVRALDNLGCFSPDSDPLTVKVNPLPARPQISLSGPTEFCDGGTLNMTSNYDTGNIWSTTATSKTIPVKVSGTFSLTQRDGNGCESRSDEVVVKVNPLPATPSVTALRPTTFCERDYTTLRSSEAYSYVWSNGSGNREIDIRESGDFTISAKDEKGCISIASAVTKVVKNPLPPQPAITAVGPTTFCADLSVKLESTTAVGYLWSNGESSQSVTITTAGSYTVQTINEFQCYSDPSNQISTQTLALPPAPKTTALGLTTFCDGDTVQLQASEGQTFFWTSGQEAEIIDVTTSGSYAARIVDDKGCYSPYSTAILVDVKPTPSTPTIRKTGTYTLISENNINDGDHVWLRDGTVLSEKSTTIKVVQSGTYTVNNTVVYSPTLSCYSDFSAPFIFSADMTTGGMVVYPNPVSTGIITVETIQNISNARVEVMDSRGVIHKSFLVNKFDGQKIFNISDLSTGIYIIRIISSDYSGAQKIVLSH</sequence>
<keyword evidence="5" id="KW-1185">Reference proteome</keyword>
<feature type="domain" description="Secretion system C-terminal sorting" evidence="3">
    <location>
        <begin position="954"/>
        <end position="1027"/>
    </location>
</feature>
<dbReference type="Gene3D" id="3.40.50.1110">
    <property type="entry name" value="SGNH hydrolase"/>
    <property type="match status" value="1"/>
</dbReference>
<accession>A0A916JFU0</accession>
<evidence type="ECO:0000259" key="3">
    <source>
        <dbReference type="Pfam" id="PF18962"/>
    </source>
</evidence>
<evidence type="ECO:0000313" key="4">
    <source>
        <dbReference type="EMBL" id="CAG5012487.1"/>
    </source>
</evidence>
<feature type="domain" description="Sialate O-acetylesterase" evidence="2">
    <location>
        <begin position="93"/>
        <end position="335"/>
    </location>
</feature>
<dbReference type="AlphaFoldDB" id="A0A916JFU0"/>
<dbReference type="InterPro" id="IPR036514">
    <property type="entry name" value="SGNH_hydro_sf"/>
</dbReference>
<dbReference type="Proteomes" id="UP000680038">
    <property type="component" value="Unassembled WGS sequence"/>
</dbReference>
<dbReference type="NCBIfam" id="TIGR04183">
    <property type="entry name" value="Por_Secre_tail"/>
    <property type="match status" value="1"/>
</dbReference>
<name>A0A916JFU0_9BACT</name>
<dbReference type="RefSeq" id="WP_229252944.1">
    <property type="nucleotide sequence ID" value="NZ_CAJRAF010000002.1"/>
</dbReference>
<dbReference type="GO" id="GO:0016788">
    <property type="term" value="F:hydrolase activity, acting on ester bonds"/>
    <property type="evidence" value="ECO:0007669"/>
    <property type="project" value="UniProtKB-ARBA"/>
</dbReference>
<organism evidence="4 5">
    <name type="scientific">Dyadobacter helix</name>
    <dbReference type="NCBI Taxonomy" id="2822344"/>
    <lineage>
        <taxon>Bacteria</taxon>
        <taxon>Pseudomonadati</taxon>
        <taxon>Bacteroidota</taxon>
        <taxon>Cytophagia</taxon>
        <taxon>Cytophagales</taxon>
        <taxon>Spirosomataceae</taxon>
        <taxon>Dyadobacter</taxon>
    </lineage>
</organism>
<dbReference type="SUPFAM" id="SSF52266">
    <property type="entry name" value="SGNH hydrolase"/>
    <property type="match status" value="1"/>
</dbReference>
<dbReference type="InterPro" id="IPR026444">
    <property type="entry name" value="Secre_tail"/>
</dbReference>
<reference evidence="4" key="1">
    <citation type="submission" date="2021-04" db="EMBL/GenBank/DDBJ databases">
        <authorList>
            <person name="Rodrigo-Torres L."/>
            <person name="Arahal R. D."/>
            <person name="Lucena T."/>
        </authorList>
    </citation>
    <scope>NUCLEOTIDE SEQUENCE</scope>
    <source>
        <strain evidence="4">CECT 9275</strain>
    </source>
</reference>
<evidence type="ECO:0000259" key="2">
    <source>
        <dbReference type="Pfam" id="PF03629"/>
    </source>
</evidence>
<proteinExistence type="predicted"/>
<evidence type="ECO:0000256" key="1">
    <source>
        <dbReference type="ARBA" id="ARBA00022801"/>
    </source>
</evidence>
<keyword evidence="1" id="KW-0378">Hydrolase</keyword>
<dbReference type="Pfam" id="PF03629">
    <property type="entry name" value="SASA"/>
    <property type="match status" value="1"/>
</dbReference>
<evidence type="ECO:0008006" key="6">
    <source>
        <dbReference type="Google" id="ProtNLM"/>
    </source>
</evidence>
<dbReference type="InterPro" id="IPR005181">
    <property type="entry name" value="SASA"/>
</dbReference>
<dbReference type="EMBL" id="CAJRAF010000002">
    <property type="protein sequence ID" value="CAG5012487.1"/>
    <property type="molecule type" value="Genomic_DNA"/>
</dbReference>
<comment type="caution">
    <text evidence="4">The sequence shown here is derived from an EMBL/GenBank/DDBJ whole genome shotgun (WGS) entry which is preliminary data.</text>
</comment>
<evidence type="ECO:0000313" key="5">
    <source>
        <dbReference type="Proteomes" id="UP000680038"/>
    </source>
</evidence>
<dbReference type="Pfam" id="PF18962">
    <property type="entry name" value="Por_Secre_tail"/>
    <property type="match status" value="1"/>
</dbReference>
<protein>
    <recommendedName>
        <fullName evidence="6">T9SS type A sorting domain-containing protein</fullName>
    </recommendedName>
</protein>
<gene>
    <name evidence="4" type="ORF">DYBT9275_05186</name>
</gene>